<dbReference type="Proteomes" id="UP000198553">
    <property type="component" value="Unassembled WGS sequence"/>
</dbReference>
<dbReference type="EMBL" id="FOBW01000010">
    <property type="protein sequence ID" value="SEN21916.1"/>
    <property type="molecule type" value="Genomic_DNA"/>
</dbReference>
<dbReference type="OrthoDB" id="2466459at2"/>
<evidence type="ECO:0000313" key="2">
    <source>
        <dbReference type="Proteomes" id="UP000198553"/>
    </source>
</evidence>
<dbReference type="STRING" id="930146.SAMN05192533_11072"/>
<dbReference type="RefSeq" id="WP_090747079.1">
    <property type="nucleotide sequence ID" value="NZ_FOBW01000010.1"/>
</dbReference>
<keyword evidence="2" id="KW-1185">Reference proteome</keyword>
<reference evidence="2" key="1">
    <citation type="submission" date="2016-10" db="EMBL/GenBank/DDBJ databases">
        <authorList>
            <person name="Varghese N."/>
            <person name="Submissions S."/>
        </authorList>
    </citation>
    <scope>NUCLEOTIDE SEQUENCE [LARGE SCALE GENOMIC DNA]</scope>
    <source>
        <strain evidence="2">B48,IBRC-M 10115,DSM 25386,CECT 8001</strain>
    </source>
</reference>
<gene>
    <name evidence="1" type="ORF">SAMN05192533_11072</name>
</gene>
<protein>
    <submittedName>
        <fullName evidence="1">Uncharacterized protein</fullName>
    </submittedName>
</protein>
<sequence length="160" mass="18947">MSTQFFADYKKYIVIPVEKPEFSKKSFDPREYASHYILTLSIFEPVICNWTQASKHEIDVKKSIEDVLTVFNQKHYGQFHLELLEIVEDKTYFVVALSVKNTVEPQQAEFEISNIVDKMISNPFYIGQSWYKLTSEKGRVERKLFSFSFKEYAFNRQAEK</sequence>
<organism evidence="1 2">
    <name type="scientific">Mesobacillus persicus</name>
    <dbReference type="NCBI Taxonomy" id="930146"/>
    <lineage>
        <taxon>Bacteria</taxon>
        <taxon>Bacillati</taxon>
        <taxon>Bacillota</taxon>
        <taxon>Bacilli</taxon>
        <taxon>Bacillales</taxon>
        <taxon>Bacillaceae</taxon>
        <taxon>Mesobacillus</taxon>
    </lineage>
</organism>
<dbReference type="AlphaFoldDB" id="A0A1H8ERB7"/>
<evidence type="ECO:0000313" key="1">
    <source>
        <dbReference type="EMBL" id="SEN21916.1"/>
    </source>
</evidence>
<name>A0A1H8ERB7_9BACI</name>
<accession>A0A1H8ERB7</accession>
<proteinExistence type="predicted"/>